<name>A0A2G2VN49_CAPBA</name>
<evidence type="ECO:0000313" key="3">
    <source>
        <dbReference type="Proteomes" id="UP000224567"/>
    </source>
</evidence>
<proteinExistence type="predicted"/>
<protein>
    <submittedName>
        <fullName evidence="2">Uncharacterized protein</fullName>
    </submittedName>
</protein>
<accession>A0A2G2VN49</accession>
<dbReference type="EMBL" id="MLFT02000011">
    <property type="protein sequence ID" value="PHT34398.1"/>
    <property type="molecule type" value="Genomic_DNA"/>
</dbReference>
<dbReference type="STRING" id="33114.A0A2G2VN49"/>
<reference evidence="2 3" key="1">
    <citation type="journal article" date="2017" name="Genome Biol.">
        <title>New reference genome sequences of hot pepper reveal the massive evolution of plant disease-resistance genes by retroduplication.</title>
        <authorList>
            <person name="Kim S."/>
            <person name="Park J."/>
            <person name="Yeom S.I."/>
            <person name="Kim Y.M."/>
            <person name="Seo E."/>
            <person name="Kim K.T."/>
            <person name="Kim M.S."/>
            <person name="Lee J.M."/>
            <person name="Cheong K."/>
            <person name="Shin H.S."/>
            <person name="Kim S.B."/>
            <person name="Han K."/>
            <person name="Lee J."/>
            <person name="Park M."/>
            <person name="Lee H.A."/>
            <person name="Lee H.Y."/>
            <person name="Lee Y."/>
            <person name="Oh S."/>
            <person name="Lee J.H."/>
            <person name="Choi E."/>
            <person name="Choi E."/>
            <person name="Lee S.E."/>
            <person name="Jeon J."/>
            <person name="Kim H."/>
            <person name="Choi G."/>
            <person name="Song H."/>
            <person name="Lee J."/>
            <person name="Lee S.C."/>
            <person name="Kwon J.K."/>
            <person name="Lee H.Y."/>
            <person name="Koo N."/>
            <person name="Hong Y."/>
            <person name="Kim R.W."/>
            <person name="Kang W.H."/>
            <person name="Huh J.H."/>
            <person name="Kang B.C."/>
            <person name="Yang T.J."/>
            <person name="Lee Y.H."/>
            <person name="Bennetzen J.L."/>
            <person name="Choi D."/>
        </authorList>
    </citation>
    <scope>NUCLEOTIDE SEQUENCE [LARGE SCALE GENOMIC DNA]</scope>
    <source>
        <strain evidence="3">cv. PBC81</strain>
    </source>
</reference>
<dbReference type="AlphaFoldDB" id="A0A2G2VN49"/>
<organism evidence="2 3">
    <name type="scientific">Capsicum baccatum</name>
    <name type="common">Peruvian pepper</name>
    <dbReference type="NCBI Taxonomy" id="33114"/>
    <lineage>
        <taxon>Eukaryota</taxon>
        <taxon>Viridiplantae</taxon>
        <taxon>Streptophyta</taxon>
        <taxon>Embryophyta</taxon>
        <taxon>Tracheophyta</taxon>
        <taxon>Spermatophyta</taxon>
        <taxon>Magnoliopsida</taxon>
        <taxon>eudicotyledons</taxon>
        <taxon>Gunneridae</taxon>
        <taxon>Pentapetalae</taxon>
        <taxon>asterids</taxon>
        <taxon>lamiids</taxon>
        <taxon>Solanales</taxon>
        <taxon>Solanaceae</taxon>
        <taxon>Solanoideae</taxon>
        <taxon>Capsiceae</taxon>
        <taxon>Capsicum</taxon>
    </lineage>
</organism>
<feature type="region of interest" description="Disordered" evidence="1">
    <location>
        <begin position="113"/>
        <end position="148"/>
    </location>
</feature>
<evidence type="ECO:0000313" key="2">
    <source>
        <dbReference type="EMBL" id="PHT34398.1"/>
    </source>
</evidence>
<dbReference type="Proteomes" id="UP000224567">
    <property type="component" value="Unassembled WGS sequence"/>
</dbReference>
<evidence type="ECO:0000256" key="1">
    <source>
        <dbReference type="SAM" id="MobiDB-lite"/>
    </source>
</evidence>
<dbReference type="OrthoDB" id="60033at2759"/>
<gene>
    <name evidence="2" type="ORF">CQW23_26198</name>
</gene>
<comment type="caution">
    <text evidence="2">The sequence shown here is derived from an EMBL/GenBank/DDBJ whole genome shotgun (WGS) entry which is preliminary data.</text>
</comment>
<sequence>MCAQKQQEEAGNVVNLNANEVEHNKLDLRSSSIDVVSASTDHISRKDRVKHHVPDDMVTSCEKDVQHILYGTDQDAIRQSSLMDLEESISCADSPSMSYPQLTVDIGSMFSGIDINSEPNKTATPDVTPPKNREDTASNVPTGVNDVF</sequence>
<keyword evidence="3" id="KW-1185">Reference proteome</keyword>
<reference evidence="3" key="2">
    <citation type="journal article" date="2017" name="J. Anim. Genet.">
        <title>Multiple reference genome sequences of hot pepper reveal the massive evolution of plant disease resistance genes by retroduplication.</title>
        <authorList>
            <person name="Kim S."/>
            <person name="Park J."/>
            <person name="Yeom S.-I."/>
            <person name="Kim Y.-M."/>
            <person name="Seo E."/>
            <person name="Kim K.-T."/>
            <person name="Kim M.-S."/>
            <person name="Lee J.M."/>
            <person name="Cheong K."/>
            <person name="Shin H.-S."/>
            <person name="Kim S.-B."/>
            <person name="Han K."/>
            <person name="Lee J."/>
            <person name="Park M."/>
            <person name="Lee H.-A."/>
            <person name="Lee H.-Y."/>
            <person name="Lee Y."/>
            <person name="Oh S."/>
            <person name="Lee J.H."/>
            <person name="Choi E."/>
            <person name="Choi E."/>
            <person name="Lee S.E."/>
            <person name="Jeon J."/>
            <person name="Kim H."/>
            <person name="Choi G."/>
            <person name="Song H."/>
            <person name="Lee J."/>
            <person name="Lee S.-C."/>
            <person name="Kwon J.-K."/>
            <person name="Lee H.-Y."/>
            <person name="Koo N."/>
            <person name="Hong Y."/>
            <person name="Kim R.W."/>
            <person name="Kang W.-H."/>
            <person name="Huh J.H."/>
            <person name="Kang B.-C."/>
            <person name="Yang T.-J."/>
            <person name="Lee Y.-H."/>
            <person name="Bennetzen J.L."/>
            <person name="Choi D."/>
        </authorList>
    </citation>
    <scope>NUCLEOTIDE SEQUENCE [LARGE SCALE GENOMIC DNA]</scope>
    <source>
        <strain evidence="3">cv. PBC81</strain>
    </source>
</reference>